<dbReference type="GO" id="GO:0005737">
    <property type="term" value="C:cytoplasm"/>
    <property type="evidence" value="ECO:0007669"/>
    <property type="project" value="TreeGrafter"/>
</dbReference>
<dbReference type="EMBL" id="AP021906">
    <property type="protein sequence ID" value="BBP87033.1"/>
    <property type="molecule type" value="Genomic_DNA"/>
</dbReference>
<reference evidence="2 3" key="1">
    <citation type="submission" date="2019-12" db="EMBL/GenBank/DDBJ databases">
        <title>Full genome sequence of a Bacillus safensis strain isolated from commercially available natto in Indonesia.</title>
        <authorList>
            <person name="Yoshida M."/>
            <person name="Uomi M."/>
            <person name="Waturangi D."/>
            <person name="Ekaputri J.J."/>
            <person name="Setiamarga D.H.E."/>
        </authorList>
    </citation>
    <scope>NUCLEOTIDE SEQUENCE [LARGE SCALE GENOMIC DNA]</scope>
    <source>
        <strain evidence="2 3">IDN1</strain>
    </source>
</reference>
<dbReference type="PRINTS" id="PR00154">
    <property type="entry name" value="AMPBINDING"/>
</dbReference>
<dbReference type="Pfam" id="PF00501">
    <property type="entry name" value="AMP-binding"/>
    <property type="match status" value="1"/>
</dbReference>
<evidence type="ECO:0000313" key="2">
    <source>
        <dbReference type="EMBL" id="BBP87033.1"/>
    </source>
</evidence>
<dbReference type="InterPro" id="IPR000873">
    <property type="entry name" value="AMP-dep_synth/lig_dom"/>
</dbReference>
<dbReference type="Gene3D" id="3.40.50.980">
    <property type="match status" value="2"/>
</dbReference>
<dbReference type="SUPFAM" id="SSF56801">
    <property type="entry name" value="Acetyl-CoA synthetase-like"/>
    <property type="match status" value="1"/>
</dbReference>
<evidence type="ECO:0000259" key="1">
    <source>
        <dbReference type="Pfam" id="PF00501"/>
    </source>
</evidence>
<sequence length="146" mass="16290">MKGISRDVPVAVLMERKTDAMVAVFGILKAGGAYVPIDPALPEERIQFIVEDSGASIVLTEEAFIQEYPALSEKLIVLQQILLDDGQLPELADQTAPEDLAYMIYTSGTTGKPKGVMIEHLQLHHLVHALHHEMYQGGRMSYKWRF</sequence>
<dbReference type="AlphaFoldDB" id="A0A5S9M1L7"/>
<accession>A0A5S9M1L7</accession>
<organism evidence="2 3">
    <name type="scientific">Bacillus safensis</name>
    <dbReference type="NCBI Taxonomy" id="561879"/>
    <lineage>
        <taxon>Bacteria</taxon>
        <taxon>Bacillati</taxon>
        <taxon>Bacillota</taxon>
        <taxon>Bacilli</taxon>
        <taxon>Bacillales</taxon>
        <taxon>Bacillaceae</taxon>
        <taxon>Bacillus</taxon>
    </lineage>
</organism>
<protein>
    <recommendedName>
        <fullName evidence="1">AMP-dependent synthetase/ligase domain-containing protein</fullName>
    </recommendedName>
</protein>
<dbReference type="PROSITE" id="PS00455">
    <property type="entry name" value="AMP_BINDING"/>
    <property type="match status" value="1"/>
</dbReference>
<dbReference type="GO" id="GO:0043041">
    <property type="term" value="P:amino acid activation for nonribosomal peptide biosynthetic process"/>
    <property type="evidence" value="ECO:0007669"/>
    <property type="project" value="TreeGrafter"/>
</dbReference>
<name>A0A5S9M1L7_BACIA</name>
<evidence type="ECO:0000313" key="3">
    <source>
        <dbReference type="Proteomes" id="UP000464658"/>
    </source>
</evidence>
<dbReference type="Proteomes" id="UP000464658">
    <property type="component" value="Chromosome"/>
</dbReference>
<feature type="domain" description="AMP-dependent synthetase/ligase" evidence="1">
    <location>
        <begin position="2"/>
        <end position="131"/>
    </location>
</feature>
<dbReference type="FunFam" id="3.40.50.980:FF:000001">
    <property type="entry name" value="Non-ribosomal peptide synthetase"/>
    <property type="match status" value="1"/>
</dbReference>
<dbReference type="GO" id="GO:0044550">
    <property type="term" value="P:secondary metabolite biosynthetic process"/>
    <property type="evidence" value="ECO:0007669"/>
    <property type="project" value="TreeGrafter"/>
</dbReference>
<dbReference type="InterPro" id="IPR020845">
    <property type="entry name" value="AMP-binding_CS"/>
</dbReference>
<dbReference type="PANTHER" id="PTHR45527:SF1">
    <property type="entry name" value="FATTY ACID SYNTHASE"/>
    <property type="match status" value="1"/>
</dbReference>
<proteinExistence type="predicted"/>
<dbReference type="PANTHER" id="PTHR45527">
    <property type="entry name" value="NONRIBOSOMAL PEPTIDE SYNTHETASE"/>
    <property type="match status" value="1"/>
</dbReference>
<gene>
    <name evidence="2" type="ORF">BsIDN1_06510</name>
</gene>
<dbReference type="InterPro" id="IPR020459">
    <property type="entry name" value="AMP-binding"/>
</dbReference>
<dbReference type="GO" id="GO:0031177">
    <property type="term" value="F:phosphopantetheine binding"/>
    <property type="evidence" value="ECO:0007669"/>
    <property type="project" value="TreeGrafter"/>
</dbReference>